<reference evidence="6 7" key="1">
    <citation type="submission" date="2012-11" db="EMBL/GenBank/DDBJ databases">
        <title>Whole genome sequence of Gluconacetobacter xylinus NBRC 13693.</title>
        <authorList>
            <person name="Azuma Y."/>
            <person name="Higashiura N."/>
            <person name="Hirakawa H."/>
            <person name="Matsushita K."/>
        </authorList>
    </citation>
    <scope>NUCLEOTIDE SEQUENCE [LARGE SCALE GENOMIC DNA]</scope>
    <source>
        <strain evidence="6 7">NBRC 13693</strain>
    </source>
</reference>
<dbReference type="CDD" id="cd07989">
    <property type="entry name" value="LPLAT_AGPAT-like"/>
    <property type="match status" value="1"/>
</dbReference>
<dbReference type="InterPro" id="IPR002123">
    <property type="entry name" value="Plipid/glycerol_acylTrfase"/>
</dbReference>
<name>A0A0D6Q7D2_KOMXY</name>
<evidence type="ECO:0000313" key="7">
    <source>
        <dbReference type="Proteomes" id="UP000032683"/>
    </source>
</evidence>
<protein>
    <submittedName>
        <fullName evidence="6">1-acyl-sn-glycerol-3-phosphate acyltransferase</fullName>
    </submittedName>
</protein>
<dbReference type="Proteomes" id="UP000032683">
    <property type="component" value="Unassembled WGS sequence"/>
</dbReference>
<comment type="pathway">
    <text evidence="1">Lipid metabolism.</text>
</comment>
<accession>A0A0D6Q7D2</accession>
<feature type="domain" description="Phospholipid/glycerol acyltransferase" evidence="5">
    <location>
        <begin position="85"/>
        <end position="199"/>
    </location>
</feature>
<dbReference type="GO" id="GO:0006654">
    <property type="term" value="P:phosphatidic acid biosynthetic process"/>
    <property type="evidence" value="ECO:0007669"/>
    <property type="project" value="TreeGrafter"/>
</dbReference>
<sequence length="260" mass="28087">MLGKANPTLPDPFVMTLLRALAFNLYFLLLTIVMGILAFPIRLFAPGRALAYAKVWTGLTLRGLQRICGISIQVSGMEHLPPGPCLLACQHQSEFDTLVWMNLVPRPTYVMKRELERIPLVGPMLRLSGMIPVDRDGKAKALRALLAATDDAVADRRQIIIFPEGTRTAPGAPISLQPGIAALSTHTGLPVIPVATDAGLYWKPGSLMKRPGTIHIVVGAPLPAGLRRAQLLPAIAQAWQNLCATHGLPVPREPQKGTSE</sequence>
<evidence type="ECO:0000256" key="2">
    <source>
        <dbReference type="ARBA" id="ARBA00022679"/>
    </source>
</evidence>
<keyword evidence="4" id="KW-1133">Transmembrane helix</keyword>
<dbReference type="Pfam" id="PF01553">
    <property type="entry name" value="Acyltransferase"/>
    <property type="match status" value="1"/>
</dbReference>
<dbReference type="EMBL" id="BANJ01000012">
    <property type="protein sequence ID" value="GAN98875.1"/>
    <property type="molecule type" value="Genomic_DNA"/>
</dbReference>
<evidence type="ECO:0000259" key="5">
    <source>
        <dbReference type="SMART" id="SM00563"/>
    </source>
</evidence>
<comment type="caution">
    <text evidence="6">The sequence shown here is derived from an EMBL/GenBank/DDBJ whole genome shotgun (WGS) entry which is preliminary data.</text>
</comment>
<evidence type="ECO:0000256" key="3">
    <source>
        <dbReference type="ARBA" id="ARBA00023315"/>
    </source>
</evidence>
<dbReference type="PANTHER" id="PTHR10434:SF40">
    <property type="entry name" value="1-ACYL-SN-GLYCEROL-3-PHOSPHATE ACYLTRANSFERASE"/>
    <property type="match status" value="1"/>
</dbReference>
<proteinExistence type="predicted"/>
<gene>
    <name evidence="6" type="ORF">Gxy13693_012_061</name>
</gene>
<dbReference type="SUPFAM" id="SSF69593">
    <property type="entry name" value="Glycerol-3-phosphate (1)-acyltransferase"/>
    <property type="match status" value="1"/>
</dbReference>
<keyword evidence="2 6" id="KW-0808">Transferase</keyword>
<keyword evidence="4" id="KW-0812">Transmembrane</keyword>
<organism evidence="6 7">
    <name type="scientific">Komagataeibacter xylinus NBRC 13693</name>
    <dbReference type="NCBI Taxonomy" id="1234668"/>
    <lineage>
        <taxon>Bacteria</taxon>
        <taxon>Pseudomonadati</taxon>
        <taxon>Pseudomonadota</taxon>
        <taxon>Alphaproteobacteria</taxon>
        <taxon>Acetobacterales</taxon>
        <taxon>Acetobacteraceae</taxon>
        <taxon>Komagataeibacter</taxon>
    </lineage>
</organism>
<keyword evidence="4" id="KW-0472">Membrane</keyword>
<evidence type="ECO:0000313" key="6">
    <source>
        <dbReference type="EMBL" id="GAN98875.1"/>
    </source>
</evidence>
<dbReference type="PANTHER" id="PTHR10434">
    <property type="entry name" value="1-ACYL-SN-GLYCEROL-3-PHOSPHATE ACYLTRANSFERASE"/>
    <property type="match status" value="1"/>
</dbReference>
<dbReference type="SMART" id="SM00563">
    <property type="entry name" value="PlsC"/>
    <property type="match status" value="1"/>
</dbReference>
<evidence type="ECO:0000256" key="1">
    <source>
        <dbReference type="ARBA" id="ARBA00005189"/>
    </source>
</evidence>
<dbReference type="AlphaFoldDB" id="A0A0D6Q7D2"/>
<feature type="transmembrane region" description="Helical" evidence="4">
    <location>
        <begin position="20"/>
        <end position="45"/>
    </location>
</feature>
<evidence type="ECO:0000256" key="4">
    <source>
        <dbReference type="SAM" id="Phobius"/>
    </source>
</evidence>
<dbReference type="GO" id="GO:0003841">
    <property type="term" value="F:1-acylglycerol-3-phosphate O-acyltransferase activity"/>
    <property type="evidence" value="ECO:0007669"/>
    <property type="project" value="TreeGrafter"/>
</dbReference>
<keyword evidence="3 6" id="KW-0012">Acyltransferase</keyword>